<gene>
    <name evidence="3" type="ORF">DQ384_12775</name>
</gene>
<protein>
    <recommendedName>
        <fullName evidence="5">Sensor domain-containing protein</fullName>
    </recommendedName>
</protein>
<evidence type="ECO:0000256" key="2">
    <source>
        <dbReference type="SAM" id="SignalP"/>
    </source>
</evidence>
<accession>A0A367FKM0</accession>
<evidence type="ECO:0008006" key="5">
    <source>
        <dbReference type="Google" id="ProtNLM"/>
    </source>
</evidence>
<reference evidence="3 4" key="1">
    <citation type="submission" date="2018-06" db="EMBL/GenBank/DDBJ databases">
        <title>Sphaerisporangium craniellae sp. nov., isolated from a marine sponge in the South China Sea.</title>
        <authorList>
            <person name="Li L."/>
        </authorList>
    </citation>
    <scope>NUCLEOTIDE SEQUENCE [LARGE SCALE GENOMIC DNA]</scope>
    <source>
        <strain evidence="3 4">CCTCC AA 208026</strain>
    </source>
</reference>
<evidence type="ECO:0000313" key="3">
    <source>
        <dbReference type="EMBL" id="RCG30844.1"/>
    </source>
</evidence>
<dbReference type="RefSeq" id="WP_114028974.1">
    <property type="nucleotide sequence ID" value="NZ_QOIL01000006.1"/>
</dbReference>
<keyword evidence="2" id="KW-0732">Signal</keyword>
<feature type="chain" id="PRO_5039588982" description="Sensor domain-containing protein" evidence="2">
    <location>
        <begin position="18"/>
        <end position="238"/>
    </location>
</feature>
<proteinExistence type="predicted"/>
<organism evidence="3 4">
    <name type="scientific">Sphaerisporangium album</name>
    <dbReference type="NCBI Taxonomy" id="509200"/>
    <lineage>
        <taxon>Bacteria</taxon>
        <taxon>Bacillati</taxon>
        <taxon>Actinomycetota</taxon>
        <taxon>Actinomycetes</taxon>
        <taxon>Streptosporangiales</taxon>
        <taxon>Streptosporangiaceae</taxon>
        <taxon>Sphaerisporangium</taxon>
    </lineage>
</organism>
<dbReference type="AlphaFoldDB" id="A0A367FKM0"/>
<dbReference type="EMBL" id="QOIL01000006">
    <property type="protein sequence ID" value="RCG30844.1"/>
    <property type="molecule type" value="Genomic_DNA"/>
</dbReference>
<evidence type="ECO:0000313" key="4">
    <source>
        <dbReference type="Proteomes" id="UP000253094"/>
    </source>
</evidence>
<sequence length="238" mass="25601">MKAIPVLAALLVAVTTACVPGGASPSPRPSADVSPATTRPAASPDEEDQKAAQAAVLRLKDLGSSYEGRPYLRSRLATQDDEVLSRCLGRPLTSVHETARAFSSIFVSGDGRLVLAGVTFVDSRETAAADLQALQGPRAMPCLRRLLTTQLRRQRSGPLAVEVERIRPVPDLAQVVAYRFTVVVNEDGQDITQFIDLISATRGRAEVQASFQDVNVAVERAVEERAMLAMLNRLPARS</sequence>
<feature type="signal peptide" evidence="2">
    <location>
        <begin position="1"/>
        <end position="17"/>
    </location>
</feature>
<keyword evidence="4" id="KW-1185">Reference proteome</keyword>
<dbReference type="PROSITE" id="PS51257">
    <property type="entry name" value="PROKAR_LIPOPROTEIN"/>
    <property type="match status" value="1"/>
</dbReference>
<feature type="region of interest" description="Disordered" evidence="1">
    <location>
        <begin position="21"/>
        <end position="50"/>
    </location>
</feature>
<feature type="compositionally biased region" description="Low complexity" evidence="1">
    <location>
        <begin position="21"/>
        <end position="31"/>
    </location>
</feature>
<evidence type="ECO:0000256" key="1">
    <source>
        <dbReference type="SAM" id="MobiDB-lite"/>
    </source>
</evidence>
<dbReference type="Proteomes" id="UP000253094">
    <property type="component" value="Unassembled WGS sequence"/>
</dbReference>
<comment type="caution">
    <text evidence="3">The sequence shown here is derived from an EMBL/GenBank/DDBJ whole genome shotgun (WGS) entry which is preliminary data.</text>
</comment>
<name>A0A367FKM0_9ACTN</name>